<evidence type="ECO:0000256" key="1">
    <source>
        <dbReference type="SAM" id="MobiDB-lite"/>
    </source>
</evidence>
<comment type="caution">
    <text evidence="3">The sequence shown here is derived from an EMBL/GenBank/DDBJ whole genome shotgun (WGS) entry which is preliminary data.</text>
</comment>
<feature type="transmembrane region" description="Helical" evidence="2">
    <location>
        <begin position="223"/>
        <end position="247"/>
    </location>
</feature>
<name>A0AA39XXR5_9PEZI</name>
<dbReference type="EMBL" id="JAULSV010000006">
    <property type="protein sequence ID" value="KAK0642039.1"/>
    <property type="molecule type" value="Genomic_DNA"/>
</dbReference>
<evidence type="ECO:0000313" key="4">
    <source>
        <dbReference type="Proteomes" id="UP001174936"/>
    </source>
</evidence>
<reference evidence="3" key="1">
    <citation type="submission" date="2023-06" db="EMBL/GenBank/DDBJ databases">
        <title>Genome-scale phylogeny and comparative genomics of the fungal order Sordariales.</title>
        <authorList>
            <consortium name="Lawrence Berkeley National Laboratory"/>
            <person name="Hensen N."/>
            <person name="Bonometti L."/>
            <person name="Westerberg I."/>
            <person name="Brannstrom I.O."/>
            <person name="Guillou S."/>
            <person name="Cros-Aarteil S."/>
            <person name="Calhoun S."/>
            <person name="Haridas S."/>
            <person name="Kuo A."/>
            <person name="Mondo S."/>
            <person name="Pangilinan J."/>
            <person name="Riley R."/>
            <person name="Labutti K."/>
            <person name="Andreopoulos B."/>
            <person name="Lipzen A."/>
            <person name="Chen C."/>
            <person name="Yanf M."/>
            <person name="Daum C."/>
            <person name="Ng V."/>
            <person name="Clum A."/>
            <person name="Steindorff A."/>
            <person name="Ohm R."/>
            <person name="Martin F."/>
            <person name="Silar P."/>
            <person name="Natvig D."/>
            <person name="Lalanne C."/>
            <person name="Gautier V."/>
            <person name="Ament-Velasquez S.L."/>
            <person name="Kruys A."/>
            <person name="Hutchinson M.I."/>
            <person name="Powell A.J."/>
            <person name="Barry K."/>
            <person name="Miller A.N."/>
            <person name="Grigoriev I.V."/>
            <person name="Debuchy R."/>
            <person name="Gladieux P."/>
            <person name="Thoren M.H."/>
            <person name="Johannesson H."/>
        </authorList>
    </citation>
    <scope>NUCLEOTIDE SEQUENCE</scope>
    <source>
        <strain evidence="3">SMH2532-1</strain>
    </source>
</reference>
<keyword evidence="2" id="KW-0472">Membrane</keyword>
<proteinExistence type="predicted"/>
<keyword evidence="2" id="KW-0812">Transmembrane</keyword>
<accession>A0AA39XXR5</accession>
<keyword evidence="4" id="KW-1185">Reference proteome</keyword>
<sequence>MATTNSSDVVTSTTSPTTTPASSTKPVVPNDPEAVLPAICFTTCDNAYISANSTGLVPPLCSSSSLFSEAFNSCKACINANSPNPDAVLNSYIAPRFAPYINYCASSFGQPLIGTLLTTIAAIPATESAVLESKWSSVAAIASSGGYFVVPTELLIVTTETRKYTTTGSDGKVRTDETTRTTTIPNLSAWNYTVPAPPVTSPPGRGGGALGIVDGGDTGGGNMAWVAGPVVGCVAGITMIALGSLFWMRRRRRRREEEKARGGPPEDPLGKAQLHSDCVPRPMTPREMDGGRKTFWQLDEMSANEIPAAELPGDEVFWVRDEKLKRESGSTF</sequence>
<organism evidence="3 4">
    <name type="scientific">Cercophora newfieldiana</name>
    <dbReference type="NCBI Taxonomy" id="92897"/>
    <lineage>
        <taxon>Eukaryota</taxon>
        <taxon>Fungi</taxon>
        <taxon>Dikarya</taxon>
        <taxon>Ascomycota</taxon>
        <taxon>Pezizomycotina</taxon>
        <taxon>Sordariomycetes</taxon>
        <taxon>Sordariomycetidae</taxon>
        <taxon>Sordariales</taxon>
        <taxon>Lasiosphaeriaceae</taxon>
        <taxon>Cercophora</taxon>
    </lineage>
</organism>
<evidence type="ECO:0000256" key="2">
    <source>
        <dbReference type="SAM" id="Phobius"/>
    </source>
</evidence>
<dbReference type="Proteomes" id="UP001174936">
    <property type="component" value="Unassembled WGS sequence"/>
</dbReference>
<evidence type="ECO:0000313" key="3">
    <source>
        <dbReference type="EMBL" id="KAK0642039.1"/>
    </source>
</evidence>
<protein>
    <submittedName>
        <fullName evidence="3">Uncharacterized protein</fullName>
    </submittedName>
</protein>
<feature type="region of interest" description="Disordered" evidence="1">
    <location>
        <begin position="256"/>
        <end position="291"/>
    </location>
</feature>
<dbReference type="PANTHER" id="PTHR38122">
    <property type="entry name" value="GLYCOPROTEIN X"/>
    <property type="match status" value="1"/>
</dbReference>
<feature type="compositionally biased region" description="Low complexity" evidence="1">
    <location>
        <begin position="1"/>
        <end position="28"/>
    </location>
</feature>
<dbReference type="AlphaFoldDB" id="A0AA39XXR5"/>
<keyword evidence="2" id="KW-1133">Transmembrane helix</keyword>
<dbReference type="PANTHER" id="PTHR38122:SF1">
    <property type="entry name" value="GLYCOPROTEIN X"/>
    <property type="match status" value="1"/>
</dbReference>
<feature type="region of interest" description="Disordered" evidence="1">
    <location>
        <begin position="1"/>
        <end position="29"/>
    </location>
</feature>
<gene>
    <name evidence="3" type="ORF">B0T16DRAFT_496624</name>
</gene>